<evidence type="ECO:0000256" key="1">
    <source>
        <dbReference type="SAM" id="MobiDB-lite"/>
    </source>
</evidence>
<sequence>EFINSHKEPAASIYGNIDSGLSSYSHLADPSYPSSSFSSQPLGGYGSSSIGGYSSFRY</sequence>
<reference evidence="2 3" key="1">
    <citation type="submission" date="2024-02" db="EMBL/GenBank/DDBJ databases">
        <authorList>
            <person name="Vignale AGUSTIN F."/>
            <person name="Sosa J E."/>
            <person name="Modenutti C."/>
        </authorList>
    </citation>
    <scope>NUCLEOTIDE SEQUENCE [LARGE SCALE GENOMIC DNA]</scope>
</reference>
<protein>
    <submittedName>
        <fullName evidence="2">Uncharacterized protein</fullName>
    </submittedName>
</protein>
<evidence type="ECO:0000313" key="2">
    <source>
        <dbReference type="EMBL" id="CAK9187999.1"/>
    </source>
</evidence>
<comment type="caution">
    <text evidence="2">The sequence shown here is derived from an EMBL/GenBank/DDBJ whole genome shotgun (WGS) entry which is preliminary data.</text>
</comment>
<dbReference type="Proteomes" id="UP001642360">
    <property type="component" value="Unassembled WGS sequence"/>
</dbReference>
<evidence type="ECO:0000313" key="3">
    <source>
        <dbReference type="Proteomes" id="UP001642360"/>
    </source>
</evidence>
<proteinExistence type="predicted"/>
<name>A0ABC8V535_9AQUA</name>
<feature type="compositionally biased region" description="Low complexity" evidence="1">
    <location>
        <begin position="30"/>
        <end position="58"/>
    </location>
</feature>
<keyword evidence="3" id="KW-1185">Reference proteome</keyword>
<gene>
    <name evidence="2" type="ORF">ILEXP_LOCUS58613</name>
</gene>
<dbReference type="EMBL" id="CAUOFW020010246">
    <property type="protein sequence ID" value="CAK9187999.1"/>
    <property type="molecule type" value="Genomic_DNA"/>
</dbReference>
<accession>A0ABC8V535</accession>
<feature type="non-terminal residue" evidence="2">
    <location>
        <position position="1"/>
    </location>
</feature>
<organism evidence="2 3">
    <name type="scientific">Ilex paraguariensis</name>
    <name type="common">yerba mate</name>
    <dbReference type="NCBI Taxonomy" id="185542"/>
    <lineage>
        <taxon>Eukaryota</taxon>
        <taxon>Viridiplantae</taxon>
        <taxon>Streptophyta</taxon>
        <taxon>Embryophyta</taxon>
        <taxon>Tracheophyta</taxon>
        <taxon>Spermatophyta</taxon>
        <taxon>Magnoliopsida</taxon>
        <taxon>eudicotyledons</taxon>
        <taxon>Gunneridae</taxon>
        <taxon>Pentapetalae</taxon>
        <taxon>asterids</taxon>
        <taxon>campanulids</taxon>
        <taxon>Aquifoliales</taxon>
        <taxon>Aquifoliaceae</taxon>
        <taxon>Ilex</taxon>
    </lineage>
</organism>
<dbReference type="AlphaFoldDB" id="A0ABC8V535"/>
<feature type="region of interest" description="Disordered" evidence="1">
    <location>
        <begin position="28"/>
        <end position="58"/>
    </location>
</feature>